<evidence type="ECO:0000313" key="1">
    <source>
        <dbReference type="EMBL" id="RFS18795.1"/>
    </source>
</evidence>
<evidence type="ECO:0000313" key="2">
    <source>
        <dbReference type="EMBL" id="RFS18797.1"/>
    </source>
</evidence>
<sequence length="61" mass="7523">MERAWVCKAPFKNQSWISVFIMNYYTYKILPFINDKPGFSMFDFTYKEEKYEEARKYLDSL</sequence>
<dbReference type="EMBL" id="QPMM01000019">
    <property type="protein sequence ID" value="RFS18797.1"/>
    <property type="molecule type" value="Genomic_DNA"/>
</dbReference>
<dbReference type="EMBL" id="QPMM01000019">
    <property type="protein sequence ID" value="RFS18795.1"/>
    <property type="molecule type" value="Genomic_DNA"/>
</dbReference>
<comment type="caution">
    <text evidence="2">The sequence shown here is derived from an EMBL/GenBank/DDBJ whole genome shotgun (WGS) entry which is preliminary data.</text>
</comment>
<accession>A0A3E1Y2Q9</accession>
<dbReference type="Proteomes" id="UP000260644">
    <property type="component" value="Unassembled WGS sequence"/>
</dbReference>
<name>A0A3E1Y2Q9_9BACT</name>
<gene>
    <name evidence="1" type="ORF">DVR12_26720</name>
    <name evidence="2" type="ORF">DVR12_26730</name>
</gene>
<dbReference type="AlphaFoldDB" id="A0A3E1Y2Q9"/>
<reference evidence="2 3" key="1">
    <citation type="submission" date="2018-07" db="EMBL/GenBank/DDBJ databases">
        <title>Chitinophaga K2CV101002-2 sp. nov., isolated from a monsoon evergreen broad-leaved forest soil.</title>
        <authorList>
            <person name="Lv Y."/>
        </authorList>
    </citation>
    <scope>NUCLEOTIDE SEQUENCE [LARGE SCALE GENOMIC DNA]</scope>
    <source>
        <strain evidence="2 3">GDMCC 1.1288</strain>
    </source>
</reference>
<keyword evidence="3" id="KW-1185">Reference proteome</keyword>
<evidence type="ECO:0000313" key="3">
    <source>
        <dbReference type="Proteomes" id="UP000260644"/>
    </source>
</evidence>
<proteinExistence type="predicted"/>
<organism evidence="2 3">
    <name type="scientific">Chitinophaga silvatica</name>
    <dbReference type="NCBI Taxonomy" id="2282649"/>
    <lineage>
        <taxon>Bacteria</taxon>
        <taxon>Pseudomonadati</taxon>
        <taxon>Bacteroidota</taxon>
        <taxon>Chitinophagia</taxon>
        <taxon>Chitinophagales</taxon>
        <taxon>Chitinophagaceae</taxon>
        <taxon>Chitinophaga</taxon>
    </lineage>
</organism>
<protein>
    <submittedName>
        <fullName evidence="2">Uncharacterized protein</fullName>
    </submittedName>
</protein>